<keyword evidence="9 12" id="KW-0256">Endoplasmic reticulum</keyword>
<feature type="domain" description="Reticulon" evidence="15">
    <location>
        <begin position="723"/>
        <end position="864"/>
    </location>
</feature>
<dbReference type="Pfam" id="PF10275">
    <property type="entry name" value="Peptidase_C65"/>
    <property type="match status" value="1"/>
</dbReference>
<dbReference type="Pfam" id="PF09797">
    <property type="entry name" value="NatB_MDM20"/>
    <property type="match status" value="1"/>
</dbReference>
<feature type="compositionally biased region" description="Acidic residues" evidence="13">
    <location>
        <begin position="552"/>
        <end position="565"/>
    </location>
</feature>
<dbReference type="Gene3D" id="1.25.40.1040">
    <property type="match status" value="1"/>
</dbReference>
<evidence type="ECO:0000256" key="7">
    <source>
        <dbReference type="ARBA" id="ARBA00022801"/>
    </source>
</evidence>
<dbReference type="FunFam" id="1.20.1300.20:FF:000001">
    <property type="entry name" value="Ubiquitin thioesterase OTUB1"/>
    <property type="match status" value="1"/>
</dbReference>
<dbReference type="InterPro" id="IPR038765">
    <property type="entry name" value="Papain-like_cys_pep_sf"/>
</dbReference>
<evidence type="ECO:0000256" key="3">
    <source>
        <dbReference type="ARBA" id="ARBA00006579"/>
    </source>
</evidence>
<evidence type="ECO:0000256" key="11">
    <source>
        <dbReference type="ARBA" id="ARBA00023136"/>
    </source>
</evidence>
<dbReference type="InterPro" id="IPR003388">
    <property type="entry name" value="Reticulon"/>
</dbReference>
<feature type="compositionally biased region" description="Basic and acidic residues" evidence="13">
    <location>
        <begin position="527"/>
        <end position="551"/>
    </location>
</feature>
<evidence type="ECO:0000256" key="6">
    <source>
        <dbReference type="ARBA" id="ARBA00022786"/>
    </source>
</evidence>
<evidence type="ECO:0000256" key="8">
    <source>
        <dbReference type="ARBA" id="ARBA00022807"/>
    </source>
</evidence>
<name>A0A1J1IJJ9_9DIPT</name>
<protein>
    <recommendedName>
        <fullName evidence="12">Reticulon-like protein</fullName>
    </recommendedName>
</protein>
<gene>
    <name evidence="16" type="ORF">CLUMA_CG012680</name>
</gene>
<evidence type="ECO:0000313" key="16">
    <source>
        <dbReference type="EMBL" id="CRK99230.1"/>
    </source>
</evidence>
<evidence type="ECO:0000256" key="1">
    <source>
        <dbReference type="ARBA" id="ARBA00000707"/>
    </source>
</evidence>
<dbReference type="GO" id="GO:0004843">
    <property type="term" value="F:cysteine-type deubiquitinase activity"/>
    <property type="evidence" value="ECO:0007669"/>
    <property type="project" value="UniProtKB-EC"/>
</dbReference>
<comment type="catalytic activity">
    <reaction evidence="1">
        <text>Thiol-dependent hydrolysis of ester, thioester, amide, peptide and isopeptide bonds formed by the C-terminal Gly of ubiquitin (a 76-residue protein attached to proteins as an intracellular targeting signal).</text>
        <dbReference type="EC" id="3.4.19.12"/>
    </reaction>
</comment>
<dbReference type="OrthoDB" id="1874341at2759"/>
<evidence type="ECO:0000313" key="17">
    <source>
        <dbReference type="Proteomes" id="UP000183832"/>
    </source>
</evidence>
<keyword evidence="7" id="KW-0378">Hydrolase</keyword>
<dbReference type="InterPro" id="IPR011990">
    <property type="entry name" value="TPR-like_helical_dom_sf"/>
</dbReference>
<organism evidence="16 17">
    <name type="scientific">Clunio marinus</name>
    <dbReference type="NCBI Taxonomy" id="568069"/>
    <lineage>
        <taxon>Eukaryota</taxon>
        <taxon>Metazoa</taxon>
        <taxon>Ecdysozoa</taxon>
        <taxon>Arthropoda</taxon>
        <taxon>Hexapoda</taxon>
        <taxon>Insecta</taxon>
        <taxon>Pterygota</taxon>
        <taxon>Neoptera</taxon>
        <taxon>Endopterygota</taxon>
        <taxon>Diptera</taxon>
        <taxon>Nematocera</taxon>
        <taxon>Chironomoidea</taxon>
        <taxon>Chironomidae</taxon>
        <taxon>Clunio</taxon>
    </lineage>
</organism>
<keyword evidence="10" id="KW-1133">Transmembrane helix</keyword>
<feature type="region of interest" description="Disordered" evidence="13">
    <location>
        <begin position="311"/>
        <end position="458"/>
    </location>
</feature>
<dbReference type="PANTHER" id="PTHR12931">
    <property type="entry name" value="UBIQUITIN THIOLESTERASE PROTEIN OTUB"/>
    <property type="match status" value="1"/>
</dbReference>
<dbReference type="GO" id="GO:0071108">
    <property type="term" value="P:protein K48-linked deubiquitination"/>
    <property type="evidence" value="ECO:0007669"/>
    <property type="project" value="TreeGrafter"/>
</dbReference>
<dbReference type="SUPFAM" id="SSF54001">
    <property type="entry name" value="Cysteine proteinases"/>
    <property type="match status" value="1"/>
</dbReference>
<evidence type="ECO:0000256" key="4">
    <source>
        <dbReference type="ARBA" id="ARBA00022670"/>
    </source>
</evidence>
<keyword evidence="5" id="KW-0812">Transmembrane</keyword>
<keyword evidence="17" id="KW-1185">Reference proteome</keyword>
<evidence type="ECO:0000256" key="5">
    <source>
        <dbReference type="ARBA" id="ARBA00022692"/>
    </source>
</evidence>
<dbReference type="Gene3D" id="1.20.1300.20">
    <property type="entry name" value="Peptidase C65 Otubain, subdomain 2"/>
    <property type="match status" value="1"/>
</dbReference>
<feature type="compositionally biased region" description="Basic and acidic residues" evidence="13">
    <location>
        <begin position="363"/>
        <end position="375"/>
    </location>
</feature>
<keyword evidence="8" id="KW-0788">Thiol protease</keyword>
<dbReference type="GO" id="GO:0005789">
    <property type="term" value="C:endoplasmic reticulum membrane"/>
    <property type="evidence" value="ECO:0007669"/>
    <property type="project" value="UniProtKB-SubCell"/>
</dbReference>
<dbReference type="PROSITE" id="PS50802">
    <property type="entry name" value="OTU"/>
    <property type="match status" value="1"/>
</dbReference>
<feature type="compositionally biased region" description="Basic and acidic residues" evidence="13">
    <location>
        <begin position="333"/>
        <end position="347"/>
    </location>
</feature>
<feature type="compositionally biased region" description="Polar residues" evidence="13">
    <location>
        <begin position="575"/>
        <end position="588"/>
    </location>
</feature>
<evidence type="ECO:0000256" key="12">
    <source>
        <dbReference type="RuleBase" id="RU363132"/>
    </source>
</evidence>
<feature type="domain" description="OTU" evidence="14">
    <location>
        <begin position="96"/>
        <end position="293"/>
    </location>
</feature>
<dbReference type="Pfam" id="PF02453">
    <property type="entry name" value="Reticulon"/>
    <property type="match status" value="1"/>
</dbReference>
<feature type="region of interest" description="Disordered" evidence="13">
    <location>
        <begin position="474"/>
        <end position="592"/>
    </location>
</feature>
<evidence type="ECO:0000256" key="10">
    <source>
        <dbReference type="ARBA" id="ARBA00022989"/>
    </source>
</evidence>
<keyword evidence="11" id="KW-0472">Membrane</keyword>
<reference evidence="16 17" key="1">
    <citation type="submission" date="2015-04" db="EMBL/GenBank/DDBJ databases">
        <authorList>
            <person name="Syromyatnikov M.Y."/>
            <person name="Popov V.N."/>
        </authorList>
    </citation>
    <scope>NUCLEOTIDE SEQUENCE [LARGE SCALE GENOMIC DNA]</scope>
</reference>
<sequence>MWLTQPIIRRNSANTKKLLPRSWVKIKIIFTQKNKTMESAENQDDLIIKQQREIEKEISDSFALISEELPVETLNNEYADDPIYTRKVQDIEKKYKYIRKVRPDGNCFFRAFAFAILEHLIKHQDEFIKFKKIAEESKSKLLQLNFPQFTIEDFYDTFIEVIHKVEPKDNQAQVLEELYKVFNEQGSSDYVVVYLRLITSGKLQEESDFYQNFIDGSYGSVAEFCHKEVEAMYKESDHIHIIAICAALGASVRVEYMDRGSEDAVVAHDFPDDGQPTVYLLYRPSHYDILYPNKRILKRKIEMENVNIITDENSPTTKTDDIANMKIVADNSSDERSEKTDAEKPKMEDDESTKLNGDSEPSDENHTESNGKVEENQPISDQSENIPNSDEAIKIPEEIKIESNDTPIETETKDVKEEVSNVAEGEQQEDKSEKEVEVEKEVEAPQPQIEDVKVSEEIPPVKEEDLKVVEEVAEPQVEFQNSEVADEQPKTENLNSETETPKVSEEVQQVVEDNSTPQLADVASESTETKVEDSETKQEDATVEDATKAEEESPVEVEVPQEEIVEESKKEDIQEVQQSEENIPQSNEVGDVEPVIERVEALQSESEVAKTPESPVDVQEIVQQPEDKLESDESILRDVEEDIIQSVNVTPRAAAVAAPKANLCPNDKKDEKLFSFGLDVWFKPDRLHPRAILIKETRKKEMGRRSTGRYQNSNGYSYQNDLPERGPEIFDIDLSLSSEKIQQSSGVFATHVNAYIGELRRLFCVEDIIDSVKFGLLLWVLTYIGAMFNGMTVIILTFVAIFTIPKIYEANKQKIDQGLDIVKEKYVELSESIVNERRLQNVFGTKITNILNAIDVGNNKKALQEVEKVLKKTSKLRTALALKALALIRLGREKESQMLIEDLERTEPDDDSTLQVLTYCYRELDQLNKICLIYHNAAKKLPNNEEILSQLFMAHVRVNDYKSQQIVALQLFKAKPKNPYYFWAVMSIILQALRGPESSEKEKSKILLLLAQRMESFEEMLTFLTSEVCSEHFPGVPISIKIELLKKLKNWMELKKIVEELLIEDPDRWDYYKDYIFACFELIKSGDSNTSPESCFNFMSKKDQLQRHICSLQISRLCGSHSSLSVEHLQALYSALSLHYEHSFSAFDKNLLPTDIGLSDQYALLAAHVMFDLAAKENSIERLIEAAHLLNYLLQNSPSNFHAKLLCLQIYHILGCSLGAHSIYSSLDVKHVQLDSLGYLHCTHLPLTGIVSLAKPIYDQTLKFFTASYKESLEYLAMSYKFGSFSKLQEFMDFPSVDLIHSPMKSKDDETKDQNDQTSTCCPEETYKTLMNSWEDLFTFAKMLNSHPLSPEYLVNLLPSRIHFMTQLPYEKVFRSLAQFVYHLWIGTEKTKDSTTDLISSLGDVKNEIEKLEKVTGSGPIFSYRNLLGKFVGCVEILSLCSFVMSNCYEKCHQNLSQTSKKKRQQNNGKYSTNLSGDEKVSLTVEVMRELRNILSLSESSLDKLKPVKVEKTLDEYLATLSINRKPTSHKTESPATCVITMIDIDVHTVFEDSYQQTAKELSTLIKDKLKMIYVK</sequence>
<dbReference type="CDD" id="cd22763">
    <property type="entry name" value="OTUB1"/>
    <property type="match status" value="1"/>
</dbReference>
<keyword evidence="4" id="KW-0645">Protease</keyword>
<evidence type="ECO:0000259" key="15">
    <source>
        <dbReference type="PROSITE" id="PS50845"/>
    </source>
</evidence>
<dbReference type="EMBL" id="CVRI01000050">
    <property type="protein sequence ID" value="CRK99230.1"/>
    <property type="molecule type" value="Genomic_DNA"/>
</dbReference>
<dbReference type="InterPro" id="IPR019183">
    <property type="entry name" value="NAA25_NatB_aux_su"/>
</dbReference>
<dbReference type="InterPro" id="IPR003323">
    <property type="entry name" value="OTU_dom"/>
</dbReference>
<feature type="compositionally biased region" description="Basic and acidic residues" evidence="13">
    <location>
        <begin position="410"/>
        <end position="419"/>
    </location>
</feature>
<dbReference type="PROSITE" id="PS50845">
    <property type="entry name" value="RETICULON"/>
    <property type="match status" value="1"/>
</dbReference>
<dbReference type="GO" id="GO:0005634">
    <property type="term" value="C:nucleus"/>
    <property type="evidence" value="ECO:0007669"/>
    <property type="project" value="TreeGrafter"/>
</dbReference>
<dbReference type="InterPro" id="IPR042468">
    <property type="entry name" value="Peptidase_C65_otubain_sub1"/>
</dbReference>
<dbReference type="InterPro" id="IPR019400">
    <property type="entry name" value="Peptidase_C65_otubain"/>
</dbReference>
<dbReference type="Proteomes" id="UP000183832">
    <property type="component" value="Unassembled WGS sequence"/>
</dbReference>
<keyword evidence="6" id="KW-0833">Ubl conjugation pathway</keyword>
<dbReference type="PANTHER" id="PTHR12931:SF15">
    <property type="entry name" value="UBIQUITIN THIOESTERASE OTUBAIN-LIKE"/>
    <property type="match status" value="1"/>
</dbReference>
<proteinExistence type="inferred from homology"/>
<dbReference type="Gene3D" id="1.20.5.2480">
    <property type="match status" value="1"/>
</dbReference>
<dbReference type="InterPro" id="IPR042467">
    <property type="entry name" value="Peptidase_C65_otubain_sub2"/>
</dbReference>
<feature type="compositionally biased region" description="Basic and acidic residues" evidence="13">
    <location>
        <begin position="391"/>
        <end position="403"/>
    </location>
</feature>
<dbReference type="Gene3D" id="3.30.200.60">
    <property type="entry name" value="Peptidase C65 Otubain, subdomain 1"/>
    <property type="match status" value="1"/>
</dbReference>
<comment type="subcellular location">
    <subcellularLocation>
        <location evidence="2 12">Endoplasmic reticulum membrane</location>
        <topology evidence="2 12">Multi-pass membrane protein</topology>
    </subcellularLocation>
</comment>
<evidence type="ECO:0000256" key="9">
    <source>
        <dbReference type="ARBA" id="ARBA00022824"/>
    </source>
</evidence>
<evidence type="ECO:0000256" key="13">
    <source>
        <dbReference type="SAM" id="MobiDB-lite"/>
    </source>
</evidence>
<comment type="similarity">
    <text evidence="3">Belongs to the peptidase C65 family.</text>
</comment>
<dbReference type="STRING" id="568069.A0A1J1IJJ9"/>
<feature type="compositionally biased region" description="Polar residues" evidence="13">
    <location>
        <begin position="377"/>
        <end position="388"/>
    </location>
</feature>
<feature type="compositionally biased region" description="Basic and acidic residues" evidence="13">
    <location>
        <begin position="428"/>
        <end position="443"/>
    </location>
</feature>
<evidence type="ECO:0000259" key="14">
    <source>
        <dbReference type="PROSITE" id="PS50802"/>
    </source>
</evidence>
<dbReference type="GO" id="GO:0006508">
    <property type="term" value="P:proteolysis"/>
    <property type="evidence" value="ECO:0007669"/>
    <property type="project" value="UniProtKB-KW"/>
</dbReference>
<dbReference type="GO" id="GO:0043130">
    <property type="term" value="F:ubiquitin binding"/>
    <property type="evidence" value="ECO:0007669"/>
    <property type="project" value="TreeGrafter"/>
</dbReference>
<accession>A0A1J1IJJ9</accession>
<evidence type="ECO:0000256" key="2">
    <source>
        <dbReference type="ARBA" id="ARBA00004477"/>
    </source>
</evidence>
<dbReference type="SUPFAM" id="SSF48452">
    <property type="entry name" value="TPR-like"/>
    <property type="match status" value="1"/>
</dbReference>